<keyword evidence="9" id="KW-1185">Reference proteome</keyword>
<feature type="compositionally biased region" description="Low complexity" evidence="6">
    <location>
        <begin position="346"/>
        <end position="375"/>
    </location>
</feature>
<evidence type="ECO:0000256" key="2">
    <source>
        <dbReference type="ARBA" id="ARBA00007330"/>
    </source>
</evidence>
<evidence type="ECO:0000259" key="7">
    <source>
        <dbReference type="Pfam" id="PF01266"/>
    </source>
</evidence>
<comment type="caution">
    <text evidence="8">The sequence shown here is derived from an EMBL/GenBank/DDBJ whole genome shotgun (WGS) entry which is preliminary data.</text>
</comment>
<comment type="similarity">
    <text evidence="2">Belongs to the FAD-dependent glycerol-3-phosphate dehydrogenase family.</text>
</comment>
<dbReference type="InterPro" id="IPR000447">
    <property type="entry name" value="G3P_DH_FAD-dep"/>
</dbReference>
<evidence type="ECO:0000256" key="6">
    <source>
        <dbReference type="SAM" id="MobiDB-lite"/>
    </source>
</evidence>
<evidence type="ECO:0000313" key="9">
    <source>
        <dbReference type="Proteomes" id="UP001157069"/>
    </source>
</evidence>
<keyword evidence="5" id="KW-0560">Oxidoreductase</keyword>
<organism evidence="8 9">
    <name type="scientific">Homoserinibacter gongjuensis</name>
    <dbReference type="NCBI Taxonomy" id="1162968"/>
    <lineage>
        <taxon>Bacteria</taxon>
        <taxon>Bacillati</taxon>
        <taxon>Actinomycetota</taxon>
        <taxon>Actinomycetes</taxon>
        <taxon>Micrococcales</taxon>
        <taxon>Microbacteriaceae</taxon>
        <taxon>Homoserinibacter</taxon>
    </lineage>
</organism>
<keyword evidence="3" id="KW-0285">Flavoprotein</keyword>
<dbReference type="Gene3D" id="3.50.50.60">
    <property type="entry name" value="FAD/NAD(P)-binding domain"/>
    <property type="match status" value="1"/>
</dbReference>
<dbReference type="PRINTS" id="PR01001">
    <property type="entry name" value="FADG3PDH"/>
</dbReference>
<comment type="cofactor">
    <cofactor evidence="1">
        <name>FAD</name>
        <dbReference type="ChEBI" id="CHEBI:57692"/>
    </cofactor>
</comment>
<dbReference type="InterPro" id="IPR006076">
    <property type="entry name" value="FAD-dep_OxRdtase"/>
</dbReference>
<evidence type="ECO:0000313" key="8">
    <source>
        <dbReference type="EMBL" id="GMA90967.1"/>
    </source>
</evidence>
<name>A0ABQ6JTC0_9MICO</name>
<gene>
    <name evidence="8" type="ORF">GCM10025869_14960</name>
</gene>
<feature type="region of interest" description="Disordered" evidence="6">
    <location>
        <begin position="309"/>
        <end position="330"/>
    </location>
</feature>
<evidence type="ECO:0000256" key="5">
    <source>
        <dbReference type="ARBA" id="ARBA00023002"/>
    </source>
</evidence>
<feature type="domain" description="FAD dependent oxidoreductase" evidence="7">
    <location>
        <begin position="20"/>
        <end position="319"/>
    </location>
</feature>
<dbReference type="PANTHER" id="PTHR11985">
    <property type="entry name" value="GLYCEROL-3-PHOSPHATE DEHYDROGENASE"/>
    <property type="match status" value="1"/>
</dbReference>
<evidence type="ECO:0000256" key="3">
    <source>
        <dbReference type="ARBA" id="ARBA00022630"/>
    </source>
</evidence>
<protein>
    <recommendedName>
        <fullName evidence="7">FAD dependent oxidoreductase domain-containing protein</fullName>
    </recommendedName>
</protein>
<evidence type="ECO:0000256" key="1">
    <source>
        <dbReference type="ARBA" id="ARBA00001974"/>
    </source>
</evidence>
<accession>A0ABQ6JTC0</accession>
<dbReference type="SUPFAM" id="SSF51905">
    <property type="entry name" value="FAD/NAD(P)-binding domain"/>
    <property type="match status" value="1"/>
</dbReference>
<feature type="region of interest" description="Disordered" evidence="6">
    <location>
        <begin position="346"/>
        <end position="384"/>
    </location>
</feature>
<dbReference type="Gene3D" id="3.30.9.10">
    <property type="entry name" value="D-Amino Acid Oxidase, subunit A, domain 2"/>
    <property type="match status" value="1"/>
</dbReference>
<evidence type="ECO:0000256" key="4">
    <source>
        <dbReference type="ARBA" id="ARBA00022827"/>
    </source>
</evidence>
<reference evidence="9" key="1">
    <citation type="journal article" date="2019" name="Int. J. Syst. Evol. Microbiol.">
        <title>The Global Catalogue of Microorganisms (GCM) 10K type strain sequencing project: providing services to taxonomists for standard genome sequencing and annotation.</title>
        <authorList>
            <consortium name="The Broad Institute Genomics Platform"/>
            <consortium name="The Broad Institute Genome Sequencing Center for Infectious Disease"/>
            <person name="Wu L."/>
            <person name="Ma J."/>
        </authorList>
    </citation>
    <scope>NUCLEOTIDE SEQUENCE [LARGE SCALE GENOMIC DNA]</scope>
    <source>
        <strain evidence="9">NBRC 108755</strain>
    </source>
</reference>
<dbReference type="Proteomes" id="UP001157069">
    <property type="component" value="Unassembled WGS sequence"/>
</dbReference>
<dbReference type="Pfam" id="PF01266">
    <property type="entry name" value="DAO"/>
    <property type="match status" value="1"/>
</dbReference>
<dbReference type="PANTHER" id="PTHR11985:SF35">
    <property type="entry name" value="ANAEROBIC GLYCEROL-3-PHOSPHATE DEHYDROGENASE SUBUNIT A"/>
    <property type="match status" value="1"/>
</dbReference>
<sequence length="384" mass="41393">METSAIRETVDALRTRPTADVLVIGGGVNGLAVLRDLALQGVDAALVEADDFASGASGASSHMIHGGIRYLENGEFRLVRESVQERNRLLRTAPHLVTPLRTVVPIASFWSGLLAAPMRMLTHVQRRPRERGALLIKVGLTIYDTFSRGNGLVPRHRFAGRARTRTEFPAFHERVRYSARYFDASIPDPERLCLDLAHDAIEAGARAVNHVRAVGFRDGEVMLRDEVSGAEFGFTARVVLNASGPWTDLTNAALGAPSRHMGGTKGSHIVLDDPELLAATDGSEIFFENSDGRVVLIYPLKGRVMVGTTDLDADPRSPPCARRRRSTTSPISWASCSPASRCAVSASSTASRASVPCRATTTSSRASSRATTESSRSNERGSSC</sequence>
<dbReference type="InterPro" id="IPR036188">
    <property type="entry name" value="FAD/NAD-bd_sf"/>
</dbReference>
<keyword evidence="4" id="KW-0274">FAD</keyword>
<dbReference type="EMBL" id="BSVA01000001">
    <property type="protein sequence ID" value="GMA90967.1"/>
    <property type="molecule type" value="Genomic_DNA"/>
</dbReference>
<proteinExistence type="inferred from homology"/>